<dbReference type="KEGG" id="sva:SVA_3882"/>
<gene>
    <name evidence="2" type="ORF">SVA_3882</name>
</gene>
<reference evidence="2 3" key="1">
    <citation type="submission" date="2015-08" db="EMBL/GenBank/DDBJ databases">
        <title>Complete genome sequence of Sulfurifustis variabilis.</title>
        <authorList>
            <person name="Miura A."/>
            <person name="Kojima H."/>
            <person name="Fukui M."/>
        </authorList>
    </citation>
    <scope>NUCLEOTIDE SEQUENCE [LARGE SCALE GENOMIC DNA]</scope>
    <source>
        <strain evidence="3">skN76</strain>
    </source>
</reference>
<dbReference type="EMBL" id="AP014936">
    <property type="protein sequence ID" value="BAU50416.1"/>
    <property type="molecule type" value="Genomic_DNA"/>
</dbReference>
<feature type="region of interest" description="Disordered" evidence="1">
    <location>
        <begin position="144"/>
        <end position="166"/>
    </location>
</feature>
<sequence>MLKLMRPDFEKLCVAFVLWLGLVAGAEAQILDSLEVETTDEAAVLHVNFAVPVRYQKHIRASGKNLVVYLRVLDVADSVRREVDHKSLKAQPELVPATEVTFEPNGPQGPQLVFNFGQPMDFDVRQGRDNRSIDVIFRKPGAARQAAEKKNATPSRSNRHLSLSAT</sequence>
<protein>
    <submittedName>
        <fullName evidence="2">Uncharacterized protein</fullName>
    </submittedName>
</protein>
<accession>A0A1C7AG29</accession>
<dbReference type="OrthoDB" id="9976576at2"/>
<name>A0A1C7AG29_9GAMM</name>
<organism evidence="2 3">
    <name type="scientific">Sulfurifustis variabilis</name>
    <dbReference type="NCBI Taxonomy" id="1675686"/>
    <lineage>
        <taxon>Bacteria</taxon>
        <taxon>Pseudomonadati</taxon>
        <taxon>Pseudomonadota</taxon>
        <taxon>Gammaproteobacteria</taxon>
        <taxon>Acidiferrobacterales</taxon>
        <taxon>Acidiferrobacteraceae</taxon>
        <taxon>Sulfurifustis</taxon>
    </lineage>
</organism>
<dbReference type="AlphaFoldDB" id="A0A1C7AG29"/>
<dbReference type="RefSeq" id="WP_096462722.1">
    <property type="nucleotide sequence ID" value="NZ_AP014936.1"/>
</dbReference>
<proteinExistence type="predicted"/>
<evidence type="ECO:0000313" key="2">
    <source>
        <dbReference type="EMBL" id="BAU50416.1"/>
    </source>
</evidence>
<evidence type="ECO:0000313" key="3">
    <source>
        <dbReference type="Proteomes" id="UP000218899"/>
    </source>
</evidence>
<feature type="compositionally biased region" description="Polar residues" evidence="1">
    <location>
        <begin position="152"/>
        <end position="166"/>
    </location>
</feature>
<evidence type="ECO:0000256" key="1">
    <source>
        <dbReference type="SAM" id="MobiDB-lite"/>
    </source>
</evidence>
<dbReference type="Proteomes" id="UP000218899">
    <property type="component" value="Chromosome"/>
</dbReference>
<keyword evidence="3" id="KW-1185">Reference proteome</keyword>